<dbReference type="SUPFAM" id="SSF143744">
    <property type="entry name" value="GlcG-like"/>
    <property type="match status" value="1"/>
</dbReference>
<dbReference type="PANTHER" id="PTHR34309">
    <property type="entry name" value="SLR1406 PROTEIN"/>
    <property type="match status" value="1"/>
</dbReference>
<evidence type="ECO:0000313" key="1">
    <source>
        <dbReference type="EMBL" id="SEA09072.1"/>
    </source>
</evidence>
<dbReference type="InterPro" id="IPR005624">
    <property type="entry name" value="PduO/GlcC-like"/>
</dbReference>
<dbReference type="EMBL" id="FNRK01000003">
    <property type="protein sequence ID" value="SEA09072.1"/>
    <property type="molecule type" value="Genomic_DNA"/>
</dbReference>
<organism evidence="1 2">
    <name type="scientific">Eubacterium aggregans</name>
    <dbReference type="NCBI Taxonomy" id="81409"/>
    <lineage>
        <taxon>Bacteria</taxon>
        <taxon>Bacillati</taxon>
        <taxon>Bacillota</taxon>
        <taxon>Clostridia</taxon>
        <taxon>Eubacteriales</taxon>
        <taxon>Eubacteriaceae</taxon>
        <taxon>Eubacterium</taxon>
    </lineage>
</organism>
<dbReference type="Gene3D" id="3.30.450.150">
    <property type="entry name" value="Haem-degrading domain"/>
    <property type="match status" value="1"/>
</dbReference>
<name>A0A1H3YDR3_9FIRM</name>
<proteinExistence type="predicted"/>
<dbReference type="OrthoDB" id="9778896at2"/>
<dbReference type="InterPro" id="IPR038084">
    <property type="entry name" value="PduO/GlcC-like_sf"/>
</dbReference>
<dbReference type="Proteomes" id="UP000199394">
    <property type="component" value="Unassembled WGS sequence"/>
</dbReference>
<gene>
    <name evidence="1" type="ORF">SAMN04515656_103154</name>
</gene>
<dbReference type="AlphaFoldDB" id="A0A1H3YDR3"/>
<dbReference type="STRING" id="81409.SAMN04515656_103154"/>
<evidence type="ECO:0000313" key="2">
    <source>
        <dbReference type="Proteomes" id="UP000199394"/>
    </source>
</evidence>
<dbReference type="RefSeq" id="WP_090304872.1">
    <property type="nucleotide sequence ID" value="NZ_FNRK01000003.1"/>
</dbReference>
<reference evidence="1 2" key="1">
    <citation type="submission" date="2016-10" db="EMBL/GenBank/DDBJ databases">
        <authorList>
            <person name="de Groot N.N."/>
        </authorList>
    </citation>
    <scope>NUCLEOTIDE SEQUENCE [LARGE SCALE GENOMIC DNA]</scope>
    <source>
        <strain evidence="1 2">SR12</strain>
    </source>
</reference>
<keyword evidence="2" id="KW-1185">Reference proteome</keyword>
<dbReference type="Pfam" id="PF03928">
    <property type="entry name" value="HbpS-like"/>
    <property type="match status" value="1"/>
</dbReference>
<sequence>MTQTGKLLDLAKKFAVAAEKKAIEINVPMVISVCDMSGIPVYVERMEDSLLCSVQIAQDKAWTAAALKGTSAGIADAAKEAGPLFGIGNNCGGRIVTFGGGFPLKDGDQFIGAIGISGGSVEEDESCCRAGLEAIGQTEYL</sequence>
<protein>
    <submittedName>
        <fullName evidence="1">Uncharacterized conserved protein GlcG, DUF336 family</fullName>
    </submittedName>
</protein>
<dbReference type="PANTHER" id="PTHR34309:SF1">
    <property type="entry name" value="PROTEIN GLCG"/>
    <property type="match status" value="1"/>
</dbReference>
<dbReference type="InterPro" id="IPR052517">
    <property type="entry name" value="GlcG_carb_metab_protein"/>
</dbReference>
<accession>A0A1H3YDR3</accession>